<comment type="caution">
    <text evidence="1">The sequence shown here is derived from an EMBL/GenBank/DDBJ whole genome shotgun (WGS) entry which is preliminary data.</text>
</comment>
<proteinExistence type="predicted"/>
<dbReference type="EMBL" id="MU853407">
    <property type="protein sequence ID" value="KAK4135039.1"/>
    <property type="molecule type" value="Genomic_DNA"/>
</dbReference>
<protein>
    <submittedName>
        <fullName evidence="1">Uncharacterized protein</fullName>
    </submittedName>
</protein>
<dbReference type="CDD" id="cd20273">
    <property type="entry name" value="Complex1_LYR_unchar"/>
    <property type="match status" value="1"/>
</dbReference>
<dbReference type="InterPro" id="IPR046896">
    <property type="entry name" value="Cup1-like_N"/>
</dbReference>
<sequence length="333" mass="37852">MPSQFIAARSSRHRRACFALYKSLLLQIPHVALPADVATTLGPTNPLKTLIRNAFRRNRRYNSPRLIVSALKNGYRALTLLSRAADPSTAEHASVLSFLRTNQVRVQGVLARRAAEAAQEQQMSTAPREDRVRLLTRVSPAGALPVVYEPTRPPRPLAEIPAGVRRPPTLCDTLGVPFLRLRKPQPRFLERVLRQKAQFRANAVERIGELQDGDLWQARMEDVWERAVARLVASERGGEVEDREPATYEKTMKTVIAHYGRRLDVEKEDMIARAKAMWDIVLAEKALALEEEKERMAREGREGEEVKPKVWRRPVWDKRGSRALAKEPDDKVQ</sequence>
<name>A0AAN6ZEZ6_9PEZI</name>
<accession>A0AAN6ZEZ6</accession>
<evidence type="ECO:0000313" key="2">
    <source>
        <dbReference type="Proteomes" id="UP001304895"/>
    </source>
</evidence>
<dbReference type="Proteomes" id="UP001304895">
    <property type="component" value="Unassembled WGS sequence"/>
</dbReference>
<reference evidence="1" key="2">
    <citation type="submission" date="2023-05" db="EMBL/GenBank/DDBJ databases">
        <authorList>
            <consortium name="Lawrence Berkeley National Laboratory"/>
            <person name="Steindorff A."/>
            <person name="Hensen N."/>
            <person name="Bonometti L."/>
            <person name="Westerberg I."/>
            <person name="Brannstrom I.O."/>
            <person name="Guillou S."/>
            <person name="Cros-Aarteil S."/>
            <person name="Calhoun S."/>
            <person name="Haridas S."/>
            <person name="Kuo A."/>
            <person name="Mondo S."/>
            <person name="Pangilinan J."/>
            <person name="Riley R."/>
            <person name="Labutti K."/>
            <person name="Andreopoulos B."/>
            <person name="Lipzen A."/>
            <person name="Chen C."/>
            <person name="Yanf M."/>
            <person name="Daum C."/>
            <person name="Ng V."/>
            <person name="Clum A."/>
            <person name="Ohm R."/>
            <person name="Martin F."/>
            <person name="Silar P."/>
            <person name="Natvig D."/>
            <person name="Lalanne C."/>
            <person name="Gautier V."/>
            <person name="Ament-Velasquez S.L."/>
            <person name="Kruys A."/>
            <person name="Hutchinson M.I."/>
            <person name="Powell A.J."/>
            <person name="Barry K."/>
            <person name="Miller A.N."/>
            <person name="Grigoriev I.V."/>
            <person name="Debuchy R."/>
            <person name="Gladieux P."/>
            <person name="Thoren M.H."/>
            <person name="Johannesson H."/>
        </authorList>
    </citation>
    <scope>NUCLEOTIDE SEQUENCE</scope>
    <source>
        <strain evidence="1">CBS 123565</strain>
    </source>
</reference>
<organism evidence="1 2">
    <name type="scientific">Trichocladium antarcticum</name>
    <dbReference type="NCBI Taxonomy" id="1450529"/>
    <lineage>
        <taxon>Eukaryota</taxon>
        <taxon>Fungi</taxon>
        <taxon>Dikarya</taxon>
        <taxon>Ascomycota</taxon>
        <taxon>Pezizomycotina</taxon>
        <taxon>Sordariomycetes</taxon>
        <taxon>Sordariomycetidae</taxon>
        <taxon>Sordariales</taxon>
        <taxon>Chaetomiaceae</taxon>
        <taxon>Trichocladium</taxon>
    </lineage>
</organism>
<reference evidence="1" key="1">
    <citation type="journal article" date="2023" name="Mol. Phylogenet. Evol.">
        <title>Genome-scale phylogeny and comparative genomics of the fungal order Sordariales.</title>
        <authorList>
            <person name="Hensen N."/>
            <person name="Bonometti L."/>
            <person name="Westerberg I."/>
            <person name="Brannstrom I.O."/>
            <person name="Guillou S."/>
            <person name="Cros-Aarteil S."/>
            <person name="Calhoun S."/>
            <person name="Haridas S."/>
            <person name="Kuo A."/>
            <person name="Mondo S."/>
            <person name="Pangilinan J."/>
            <person name="Riley R."/>
            <person name="LaButti K."/>
            <person name="Andreopoulos B."/>
            <person name="Lipzen A."/>
            <person name="Chen C."/>
            <person name="Yan M."/>
            <person name="Daum C."/>
            <person name="Ng V."/>
            <person name="Clum A."/>
            <person name="Steindorff A."/>
            <person name="Ohm R.A."/>
            <person name="Martin F."/>
            <person name="Silar P."/>
            <person name="Natvig D.O."/>
            <person name="Lalanne C."/>
            <person name="Gautier V."/>
            <person name="Ament-Velasquez S.L."/>
            <person name="Kruys A."/>
            <person name="Hutchinson M.I."/>
            <person name="Powell A.J."/>
            <person name="Barry K."/>
            <person name="Miller A.N."/>
            <person name="Grigoriev I.V."/>
            <person name="Debuchy R."/>
            <person name="Gladieux P."/>
            <person name="Hiltunen Thoren M."/>
            <person name="Johannesson H."/>
        </authorList>
    </citation>
    <scope>NUCLEOTIDE SEQUENCE</scope>
    <source>
        <strain evidence="1">CBS 123565</strain>
    </source>
</reference>
<evidence type="ECO:0000313" key="1">
    <source>
        <dbReference type="EMBL" id="KAK4135039.1"/>
    </source>
</evidence>
<dbReference type="AlphaFoldDB" id="A0AAN6ZEZ6"/>
<keyword evidence="2" id="KW-1185">Reference proteome</keyword>
<gene>
    <name evidence="1" type="ORF">BT67DRAFT_378428</name>
</gene>